<evidence type="ECO:0000313" key="1">
    <source>
        <dbReference type="EMBL" id="QJW95099.1"/>
    </source>
</evidence>
<sequence>MTLWHASYDLRLPTTAVAATTIDLAASLMGRSEAGRGLDTSAELDTSG</sequence>
<organism evidence="1 2">
    <name type="scientific">Frigoriglobus tundricola</name>
    <dbReference type="NCBI Taxonomy" id="2774151"/>
    <lineage>
        <taxon>Bacteria</taxon>
        <taxon>Pseudomonadati</taxon>
        <taxon>Planctomycetota</taxon>
        <taxon>Planctomycetia</taxon>
        <taxon>Gemmatales</taxon>
        <taxon>Gemmataceae</taxon>
        <taxon>Frigoriglobus</taxon>
    </lineage>
</organism>
<dbReference type="AlphaFoldDB" id="A0A6M5YLX8"/>
<proteinExistence type="predicted"/>
<reference evidence="2" key="1">
    <citation type="submission" date="2020-05" db="EMBL/GenBank/DDBJ databases">
        <title>Frigoriglobus tundricola gen. nov., sp. nov., a psychrotolerant cellulolytic planctomycete of the family Gemmataceae with two divergent copies of 16S rRNA gene.</title>
        <authorList>
            <person name="Kulichevskaya I.S."/>
            <person name="Ivanova A.A."/>
            <person name="Naumoff D.G."/>
            <person name="Beletsky A.V."/>
            <person name="Rijpstra W.I.C."/>
            <person name="Sinninghe Damste J.S."/>
            <person name="Mardanov A.V."/>
            <person name="Ravin N.V."/>
            <person name="Dedysh S.N."/>
        </authorList>
    </citation>
    <scope>NUCLEOTIDE SEQUENCE [LARGE SCALE GENOMIC DNA]</scope>
    <source>
        <strain evidence="2">PL17</strain>
    </source>
</reference>
<dbReference type="Proteomes" id="UP000503447">
    <property type="component" value="Chromosome"/>
</dbReference>
<gene>
    <name evidence="1" type="ORF">FTUN_2638</name>
</gene>
<evidence type="ECO:0000313" key="2">
    <source>
        <dbReference type="Proteomes" id="UP000503447"/>
    </source>
</evidence>
<name>A0A6M5YLX8_9BACT</name>
<protein>
    <submittedName>
        <fullName evidence="1">Uncharacterized protein</fullName>
    </submittedName>
</protein>
<dbReference type="KEGG" id="ftj:FTUN_2638"/>
<accession>A0A6M5YLX8</accession>
<dbReference type="EMBL" id="CP053452">
    <property type="protein sequence ID" value="QJW95099.1"/>
    <property type="molecule type" value="Genomic_DNA"/>
</dbReference>
<keyword evidence="2" id="KW-1185">Reference proteome</keyword>